<comment type="caution">
    <text evidence="6">The sequence shown here is derived from an EMBL/GenBank/DDBJ whole genome shotgun (WGS) entry which is preliminary data.</text>
</comment>
<evidence type="ECO:0000256" key="2">
    <source>
        <dbReference type="ARBA" id="ARBA00022723"/>
    </source>
</evidence>
<evidence type="ECO:0000313" key="7">
    <source>
        <dbReference type="Proteomes" id="UP001159042"/>
    </source>
</evidence>
<keyword evidence="5" id="KW-0539">Nucleus</keyword>
<keyword evidence="3" id="KW-0863">Zinc-finger</keyword>
<evidence type="ECO:0000256" key="5">
    <source>
        <dbReference type="ARBA" id="ARBA00023242"/>
    </source>
</evidence>
<keyword evidence="7" id="KW-1185">Reference proteome</keyword>
<keyword evidence="2" id="KW-0479">Metal-binding</keyword>
<evidence type="ECO:0000313" key="6">
    <source>
        <dbReference type="EMBL" id="KAJ8924354.1"/>
    </source>
</evidence>
<dbReference type="EMBL" id="JANEYG010000003">
    <property type="protein sequence ID" value="KAJ8924354.1"/>
    <property type="molecule type" value="Genomic_DNA"/>
</dbReference>
<organism evidence="6 7">
    <name type="scientific">Exocentrus adspersus</name>
    <dbReference type="NCBI Taxonomy" id="1586481"/>
    <lineage>
        <taxon>Eukaryota</taxon>
        <taxon>Metazoa</taxon>
        <taxon>Ecdysozoa</taxon>
        <taxon>Arthropoda</taxon>
        <taxon>Hexapoda</taxon>
        <taxon>Insecta</taxon>
        <taxon>Pterygota</taxon>
        <taxon>Neoptera</taxon>
        <taxon>Endopterygota</taxon>
        <taxon>Coleoptera</taxon>
        <taxon>Polyphaga</taxon>
        <taxon>Cucujiformia</taxon>
        <taxon>Chrysomeloidea</taxon>
        <taxon>Cerambycidae</taxon>
        <taxon>Lamiinae</taxon>
        <taxon>Acanthocinini</taxon>
        <taxon>Exocentrus</taxon>
    </lineage>
</organism>
<evidence type="ECO:0008006" key="8">
    <source>
        <dbReference type="Google" id="ProtNLM"/>
    </source>
</evidence>
<evidence type="ECO:0000256" key="4">
    <source>
        <dbReference type="ARBA" id="ARBA00022833"/>
    </source>
</evidence>
<proteinExistence type="predicted"/>
<dbReference type="GO" id="GO:0008270">
    <property type="term" value="F:zinc ion binding"/>
    <property type="evidence" value="ECO:0007669"/>
    <property type="project" value="UniProtKB-KW"/>
</dbReference>
<dbReference type="SUPFAM" id="SSF53098">
    <property type="entry name" value="Ribonuclease H-like"/>
    <property type="match status" value="1"/>
</dbReference>
<evidence type="ECO:0000256" key="1">
    <source>
        <dbReference type="ARBA" id="ARBA00004123"/>
    </source>
</evidence>
<dbReference type="PANTHER" id="PTHR46481">
    <property type="entry name" value="ZINC FINGER BED DOMAIN-CONTAINING PROTEIN 4"/>
    <property type="match status" value="1"/>
</dbReference>
<name>A0AAV8WCM0_9CUCU</name>
<dbReference type="InterPro" id="IPR012337">
    <property type="entry name" value="RNaseH-like_sf"/>
</dbReference>
<dbReference type="Proteomes" id="UP001159042">
    <property type="component" value="Unassembled WGS sequence"/>
</dbReference>
<accession>A0AAV8WCM0</accession>
<dbReference type="AlphaFoldDB" id="A0AAV8WCM0"/>
<gene>
    <name evidence="6" type="ORF">NQ315_007150</name>
</gene>
<comment type="subcellular location">
    <subcellularLocation>
        <location evidence="1">Nucleus</location>
    </subcellularLocation>
</comment>
<dbReference type="PANTHER" id="PTHR46481:SF10">
    <property type="entry name" value="ZINC FINGER BED DOMAIN-CONTAINING PROTEIN 39"/>
    <property type="match status" value="1"/>
</dbReference>
<protein>
    <recommendedName>
        <fullName evidence="8">Transposase</fullName>
    </recommendedName>
</protein>
<evidence type="ECO:0000256" key="3">
    <source>
        <dbReference type="ARBA" id="ARBA00022771"/>
    </source>
</evidence>
<reference evidence="6 7" key="1">
    <citation type="journal article" date="2023" name="Insect Mol. Biol.">
        <title>Genome sequencing provides insights into the evolution of gene families encoding plant cell wall-degrading enzymes in longhorned beetles.</title>
        <authorList>
            <person name="Shin N.R."/>
            <person name="Okamura Y."/>
            <person name="Kirsch R."/>
            <person name="Pauchet Y."/>
        </authorList>
    </citation>
    <scope>NUCLEOTIDE SEQUENCE [LARGE SCALE GENOMIC DNA]</scope>
    <source>
        <strain evidence="6">EAD_L_NR</strain>
    </source>
</reference>
<sequence>MKEVRRGRRQNDNFEALGFTLKRKVVNGKSKYAALCAFCSKEIANTCRKRLQSHRNVCVKKVTVYTDNSEDTSTDTEENCAVSQGLNSHVTMSPDLNSTNISEQKSTAEACTTYDIGESTSDNIKKVLATLHSSHNKKNIDIVLEDSEESTDNCQSNLSDGNDFMQLAQQSILGSSGNSTVSTTVSEKAKRKRKSIDSVDGICGKRKSISSDTNAFDFLFDPSCRREAEDKVINAIAKFFYGCNIPFSVIESDHFKNMIGSLHSYYALKIPGQKELSTNMLDKHYSDCISEAARHCQANSILLINRWKSASNSITVVTRFHNSNSNKHMFLHAKDFGSTSELEENLFEIIEESKLIARETYNTRVYAVVSDTASDMRRIGKSSNLWYSNCNSHIANLLVKDICSDIEVVRSCVEKLTTILKEFKCPALEEKCIEQGGFKVKSPDEASWCSYRDSLVSLKINLPFMRQTIANNKCDVTLELKKSLFDDDFEKDCQTCIELLDPVCEFVDAIQASDCNLSDIVDLWNKVYNNEIYQGYVKSLIEIRRSQSINIFALTAHYLNPRKNFDNLSEEERNAVGDFLLEELSQKGIIEWAQYKERTGIFQALFNEEITDSVIFWEKATFKAPELSHFALKCLQIPVSNIQTELFSNWSSIHSLTRNKLTSEGSKKLLYVYYSLKMKDQNKSDEY</sequence>
<dbReference type="GO" id="GO:0005634">
    <property type="term" value="C:nucleus"/>
    <property type="evidence" value="ECO:0007669"/>
    <property type="project" value="UniProtKB-SubCell"/>
</dbReference>
<keyword evidence="4" id="KW-0862">Zinc</keyword>
<dbReference type="InterPro" id="IPR052035">
    <property type="entry name" value="ZnF_BED_domain_contain"/>
</dbReference>